<dbReference type="PANTHER" id="PTHR43680:SF2">
    <property type="entry name" value="NITRATE REDUCTASE MOLYBDENUM COFACTOR ASSEMBLY CHAPERONE NARJ"/>
    <property type="match status" value="1"/>
</dbReference>
<dbReference type="EMBL" id="CP097289">
    <property type="protein sequence ID" value="UQT56563.1"/>
    <property type="molecule type" value="Genomic_DNA"/>
</dbReference>
<dbReference type="NCBIfam" id="TIGR00684">
    <property type="entry name" value="narJ"/>
    <property type="match status" value="1"/>
</dbReference>
<dbReference type="InterPro" id="IPR036411">
    <property type="entry name" value="TorD-like_sf"/>
</dbReference>
<evidence type="ECO:0000256" key="1">
    <source>
        <dbReference type="ARBA" id="ARBA00023063"/>
    </source>
</evidence>
<proteinExistence type="predicted"/>
<sequence length="237" mass="25913">MSIRMSTSAAPVAAAPVAADDVTRLIVGRCLEYPETRLYADLPALRAALVEASPEAAALLAGFLDHVADTEPLDLCAHYTATFDTRNRRCLYLTWWADGDTRRRGMSLVRVKQIYREHGLRYADEELPDFLPVVLDFAVRRPDAGTDLLEEHRVGLELLRLAVAAADTPYAAVLEALCTTLPGPSPQTREEAKAMARKGPPQELVGIDTALEPFGARIDLPWPARPVVKGTSERPSA</sequence>
<evidence type="ECO:0000313" key="3">
    <source>
        <dbReference type="Proteomes" id="UP000829992"/>
    </source>
</evidence>
<keyword evidence="3" id="KW-1185">Reference proteome</keyword>
<gene>
    <name evidence="2" type="primary">narJ</name>
    <name evidence="2" type="ORF">M4V62_16470</name>
</gene>
<name>A0ABY4PUF7_9ACTN</name>
<evidence type="ECO:0000313" key="2">
    <source>
        <dbReference type="EMBL" id="UQT56563.1"/>
    </source>
</evidence>
<dbReference type="InterPro" id="IPR020945">
    <property type="entry name" value="DMSO/NO3_reduct_chaperone"/>
</dbReference>
<organism evidence="2 3">
    <name type="scientific">Streptomyces durmitorensis</name>
    <dbReference type="NCBI Taxonomy" id="319947"/>
    <lineage>
        <taxon>Bacteria</taxon>
        <taxon>Bacillati</taxon>
        <taxon>Actinomycetota</taxon>
        <taxon>Actinomycetes</taxon>
        <taxon>Kitasatosporales</taxon>
        <taxon>Streptomycetaceae</taxon>
        <taxon>Streptomyces</taxon>
    </lineage>
</organism>
<dbReference type="Proteomes" id="UP000829992">
    <property type="component" value="Chromosome"/>
</dbReference>
<dbReference type="Pfam" id="PF02613">
    <property type="entry name" value="Nitrate_red_del"/>
    <property type="match status" value="1"/>
</dbReference>
<reference evidence="2 3" key="1">
    <citation type="submission" date="2022-05" db="EMBL/GenBank/DDBJ databases">
        <authorList>
            <person name="Zhou X."/>
            <person name="Li K."/>
            <person name="Man Y."/>
        </authorList>
    </citation>
    <scope>NUCLEOTIDE SEQUENCE [LARGE SCALE GENOMIC DNA]</scope>
    <source>
        <strain evidence="2 3">MS405</strain>
    </source>
</reference>
<dbReference type="RefSeq" id="WP_249588020.1">
    <property type="nucleotide sequence ID" value="NZ_BAAAQL010000010.1"/>
</dbReference>
<keyword evidence="1" id="KW-0534">Nitrate assimilation</keyword>
<dbReference type="SUPFAM" id="SSF89155">
    <property type="entry name" value="TorD-like"/>
    <property type="match status" value="1"/>
</dbReference>
<accession>A0ABY4PUF7</accession>
<dbReference type="Gene3D" id="1.10.3480.10">
    <property type="entry name" value="TorD-like"/>
    <property type="match status" value="1"/>
</dbReference>
<dbReference type="PANTHER" id="PTHR43680">
    <property type="entry name" value="NITRATE REDUCTASE MOLYBDENUM COFACTOR ASSEMBLY CHAPERONE"/>
    <property type="match status" value="1"/>
</dbReference>
<dbReference type="InterPro" id="IPR003765">
    <property type="entry name" value="NO3_reductase_chaperone_NarJ"/>
</dbReference>
<protein>
    <submittedName>
        <fullName evidence="2">Nitrate reductase molybdenum cofactor assembly chaperone</fullName>
    </submittedName>
</protein>